<protein>
    <submittedName>
        <fullName evidence="4">Transmembrane protein</fullName>
    </submittedName>
</protein>
<sequence length="120" mass="12968">MSSTNTVDLTTLPHHLGCNCQYPIALLAFIIVTILALFVCVAVCCIDATKCSPFKTSRKSAKLKSAPLRDATKFIEQKFSLEPSPVEYTKLNNSLSWSSSDSPPSRAGTLRSEASLVSTV</sequence>
<proteinExistence type="predicted"/>
<dbReference type="WBParaSite" id="HCON_00148805-00001">
    <property type="protein sequence ID" value="HCON_00148805-00001"/>
    <property type="gene ID" value="HCON_00148805"/>
</dbReference>
<keyword evidence="2" id="KW-0472">Membrane</keyword>
<dbReference type="OrthoDB" id="5812431at2759"/>
<evidence type="ECO:0000313" key="4">
    <source>
        <dbReference type="WBParaSite" id="HCON_00148805-00001"/>
    </source>
</evidence>
<organism evidence="3 4">
    <name type="scientific">Haemonchus contortus</name>
    <name type="common">Barber pole worm</name>
    <dbReference type="NCBI Taxonomy" id="6289"/>
    <lineage>
        <taxon>Eukaryota</taxon>
        <taxon>Metazoa</taxon>
        <taxon>Ecdysozoa</taxon>
        <taxon>Nematoda</taxon>
        <taxon>Chromadorea</taxon>
        <taxon>Rhabditida</taxon>
        <taxon>Rhabditina</taxon>
        <taxon>Rhabditomorpha</taxon>
        <taxon>Strongyloidea</taxon>
        <taxon>Trichostrongylidae</taxon>
        <taxon>Haemonchus</taxon>
    </lineage>
</organism>
<evidence type="ECO:0000313" key="3">
    <source>
        <dbReference type="Proteomes" id="UP000025227"/>
    </source>
</evidence>
<dbReference type="Proteomes" id="UP000025227">
    <property type="component" value="Unplaced"/>
</dbReference>
<feature type="transmembrane region" description="Helical" evidence="2">
    <location>
        <begin position="24"/>
        <end position="49"/>
    </location>
</feature>
<name>A0A7I4YX64_HAECO</name>
<dbReference type="AlphaFoldDB" id="A0A7I4YX64"/>
<feature type="compositionally biased region" description="Low complexity" evidence="1">
    <location>
        <begin position="94"/>
        <end position="105"/>
    </location>
</feature>
<keyword evidence="2" id="KW-0812">Transmembrane</keyword>
<keyword evidence="3" id="KW-1185">Reference proteome</keyword>
<dbReference type="OMA" id="MNARFVE"/>
<keyword evidence="2" id="KW-1133">Transmembrane helix</keyword>
<evidence type="ECO:0000256" key="1">
    <source>
        <dbReference type="SAM" id="MobiDB-lite"/>
    </source>
</evidence>
<accession>A0A7I4YX64</accession>
<evidence type="ECO:0000256" key="2">
    <source>
        <dbReference type="SAM" id="Phobius"/>
    </source>
</evidence>
<feature type="region of interest" description="Disordered" evidence="1">
    <location>
        <begin position="94"/>
        <end position="120"/>
    </location>
</feature>
<reference evidence="4" key="1">
    <citation type="submission" date="2020-12" db="UniProtKB">
        <authorList>
            <consortium name="WormBaseParasite"/>
        </authorList>
    </citation>
    <scope>IDENTIFICATION</scope>
    <source>
        <strain evidence="4">MHco3</strain>
    </source>
</reference>